<name>A0A3P7IDX7_STRVU</name>
<dbReference type="InterPro" id="IPR003599">
    <property type="entry name" value="Ig_sub"/>
</dbReference>
<dbReference type="InterPro" id="IPR036179">
    <property type="entry name" value="Ig-like_dom_sf"/>
</dbReference>
<dbReference type="GO" id="GO:0045989">
    <property type="term" value="P:positive regulation of striated muscle contraction"/>
    <property type="evidence" value="ECO:0007669"/>
    <property type="project" value="UniProtKB-ARBA"/>
</dbReference>
<evidence type="ECO:0000313" key="8">
    <source>
        <dbReference type="EMBL" id="VDM71391.1"/>
    </source>
</evidence>
<evidence type="ECO:0000259" key="7">
    <source>
        <dbReference type="PROSITE" id="PS50835"/>
    </source>
</evidence>
<dbReference type="SMART" id="SM00408">
    <property type="entry name" value="IGc2"/>
    <property type="match status" value="3"/>
</dbReference>
<dbReference type="GO" id="GO:0019899">
    <property type="term" value="F:enzyme binding"/>
    <property type="evidence" value="ECO:0007669"/>
    <property type="project" value="UniProtKB-ARBA"/>
</dbReference>
<dbReference type="GO" id="GO:0045214">
    <property type="term" value="P:sarcomere organization"/>
    <property type="evidence" value="ECO:0007669"/>
    <property type="project" value="TreeGrafter"/>
</dbReference>
<reference evidence="8 9" key="1">
    <citation type="submission" date="2018-11" db="EMBL/GenBank/DDBJ databases">
        <authorList>
            <consortium name="Pathogen Informatics"/>
        </authorList>
    </citation>
    <scope>NUCLEOTIDE SEQUENCE [LARGE SCALE GENOMIC DNA]</scope>
</reference>
<dbReference type="GO" id="GO:0040017">
    <property type="term" value="P:positive regulation of locomotion"/>
    <property type="evidence" value="ECO:0007669"/>
    <property type="project" value="UniProtKB-ARBA"/>
</dbReference>
<feature type="non-terminal residue" evidence="8">
    <location>
        <position position="363"/>
    </location>
</feature>
<dbReference type="FunFam" id="2.60.40.10:FF:000425">
    <property type="entry name" value="Myosin light chain kinase"/>
    <property type="match status" value="1"/>
</dbReference>
<dbReference type="InterPro" id="IPR013098">
    <property type="entry name" value="Ig_I-set"/>
</dbReference>
<evidence type="ECO:0000256" key="1">
    <source>
        <dbReference type="ARBA" id="ARBA00004161"/>
    </source>
</evidence>
<dbReference type="FunFam" id="2.60.40.10:FF:000107">
    <property type="entry name" value="Myosin, light chain kinase a"/>
    <property type="match status" value="1"/>
</dbReference>
<gene>
    <name evidence="8" type="ORF">SVUK_LOCUS6389</name>
</gene>
<evidence type="ECO:0000256" key="6">
    <source>
        <dbReference type="ARBA" id="ARBA00023319"/>
    </source>
</evidence>
<keyword evidence="3" id="KW-0963">Cytoplasm</keyword>
<keyword evidence="5" id="KW-1015">Disulfide bond</keyword>
<dbReference type="FunFam" id="2.60.40.10:FF:000345">
    <property type="entry name" value="Muscle M-line assembly protein unc-89"/>
    <property type="match status" value="1"/>
</dbReference>
<protein>
    <recommendedName>
        <fullName evidence="7">Ig-like domain-containing protein</fullName>
    </recommendedName>
</protein>
<dbReference type="Proteomes" id="UP000270094">
    <property type="component" value="Unassembled WGS sequence"/>
</dbReference>
<evidence type="ECO:0000256" key="3">
    <source>
        <dbReference type="ARBA" id="ARBA00022490"/>
    </source>
</evidence>
<organism evidence="8 9">
    <name type="scientific">Strongylus vulgaris</name>
    <name type="common">Blood worm</name>
    <dbReference type="NCBI Taxonomy" id="40348"/>
    <lineage>
        <taxon>Eukaryota</taxon>
        <taxon>Metazoa</taxon>
        <taxon>Ecdysozoa</taxon>
        <taxon>Nematoda</taxon>
        <taxon>Chromadorea</taxon>
        <taxon>Rhabditida</taxon>
        <taxon>Rhabditina</taxon>
        <taxon>Rhabditomorpha</taxon>
        <taxon>Strongyloidea</taxon>
        <taxon>Strongylidae</taxon>
        <taxon>Strongylus</taxon>
    </lineage>
</organism>
<keyword evidence="4" id="KW-0677">Repeat</keyword>
<feature type="domain" description="Ig-like" evidence="7">
    <location>
        <begin position="266"/>
        <end position="356"/>
    </location>
</feature>
<dbReference type="Pfam" id="PF07679">
    <property type="entry name" value="I-set"/>
    <property type="match status" value="4"/>
</dbReference>
<feature type="domain" description="Ig-like" evidence="7">
    <location>
        <begin position="71"/>
        <end position="160"/>
    </location>
</feature>
<dbReference type="AlphaFoldDB" id="A0A3P7IDX7"/>
<dbReference type="GO" id="GO:0060298">
    <property type="term" value="P:positive regulation of sarcomere organization"/>
    <property type="evidence" value="ECO:0007669"/>
    <property type="project" value="UniProtKB-ARBA"/>
</dbReference>
<comment type="subcellular location">
    <subcellularLocation>
        <location evidence="1">Cytoplasm</location>
        <location evidence="1">Myofibril</location>
        <location evidence="1">Sarcomere</location>
        <location evidence="1">A band</location>
    </subcellularLocation>
</comment>
<dbReference type="PROSITE" id="PS50835">
    <property type="entry name" value="IG_LIKE"/>
    <property type="match status" value="3"/>
</dbReference>
<keyword evidence="6" id="KW-0393">Immunoglobulin domain</keyword>
<evidence type="ECO:0000256" key="2">
    <source>
        <dbReference type="ARBA" id="ARBA00006692"/>
    </source>
</evidence>
<dbReference type="GO" id="GO:0031430">
    <property type="term" value="C:M band"/>
    <property type="evidence" value="ECO:0007669"/>
    <property type="project" value="TreeGrafter"/>
</dbReference>
<dbReference type="SUPFAM" id="SSF48726">
    <property type="entry name" value="Immunoglobulin"/>
    <property type="match status" value="4"/>
</dbReference>
<dbReference type="EMBL" id="UYYB01020207">
    <property type="protein sequence ID" value="VDM71391.1"/>
    <property type="molecule type" value="Genomic_DNA"/>
</dbReference>
<keyword evidence="9" id="KW-1185">Reference proteome</keyword>
<sequence>MPQPTVEFYHESVRIVSTNRVSIEHDATNTHWRMFIKESQEEDFGRYHAVAKNTVGSVISEATVTRKSVTPVFEQGLKSTTVTEKEEIRMEVKVIGTAPEVTWYKDGKQIITDSMHEIRTEESTRTYSLVIKESSLTDSGKYTVRAENAAGRVESSAEVTVTQLLQKPTFTKELVTTEVKMSETATLSVSVQGTPAPEIVWMKDGQPVSIDNTHIISKRESEQNYSITITSARQEDAGRYTCEAKNVAGVAECSANVAVIKTMEGPQFTEFLRPIEVKETETVQLSVTVTGTPQPQVSWFKDDRPVEIDTVRTIAKDEGSGHFTLTIKDSKVTDIGKYSCKAVNEAGEARTEATVHIAKETAA</sequence>
<evidence type="ECO:0000313" key="9">
    <source>
        <dbReference type="Proteomes" id="UP000270094"/>
    </source>
</evidence>
<dbReference type="InterPro" id="IPR007110">
    <property type="entry name" value="Ig-like_dom"/>
</dbReference>
<dbReference type="Gene3D" id="2.60.40.10">
    <property type="entry name" value="Immunoglobulins"/>
    <property type="match status" value="4"/>
</dbReference>
<evidence type="ECO:0000256" key="5">
    <source>
        <dbReference type="ARBA" id="ARBA00023157"/>
    </source>
</evidence>
<accession>A0A3P7IDX7</accession>
<dbReference type="InterPro" id="IPR050964">
    <property type="entry name" value="Striated_Muscle_Regulatory"/>
</dbReference>
<dbReference type="PANTHER" id="PTHR13817:SF151">
    <property type="entry name" value="TITIN"/>
    <property type="match status" value="1"/>
</dbReference>
<proteinExistence type="inferred from homology"/>
<dbReference type="PANTHER" id="PTHR13817">
    <property type="entry name" value="TITIN"/>
    <property type="match status" value="1"/>
</dbReference>
<evidence type="ECO:0000256" key="4">
    <source>
        <dbReference type="ARBA" id="ARBA00022737"/>
    </source>
</evidence>
<feature type="domain" description="Ig-like" evidence="7">
    <location>
        <begin position="168"/>
        <end position="258"/>
    </location>
</feature>
<dbReference type="SMART" id="SM00409">
    <property type="entry name" value="IG"/>
    <property type="match status" value="4"/>
</dbReference>
<dbReference type="OrthoDB" id="5985519at2759"/>
<comment type="similarity">
    <text evidence="2">Belongs to the protein kinase superfamily. CAMK Ser/Thr protein kinase family.</text>
</comment>
<dbReference type="InterPro" id="IPR013783">
    <property type="entry name" value="Ig-like_fold"/>
</dbReference>
<dbReference type="InterPro" id="IPR003598">
    <property type="entry name" value="Ig_sub2"/>
</dbReference>